<dbReference type="RefSeq" id="WP_109369885.1">
    <property type="nucleotide sequence ID" value="NZ_JBBHKQ010000001.1"/>
</dbReference>
<name>A0ABD5K1V2_9HYPH</name>
<dbReference type="Pfam" id="PF05443">
    <property type="entry name" value="ROS_MUCR"/>
    <property type="match status" value="1"/>
</dbReference>
<dbReference type="InterPro" id="IPR008807">
    <property type="entry name" value="ROS_MUCR"/>
</dbReference>
<proteinExistence type="inferred from homology"/>
<dbReference type="AlphaFoldDB" id="A0ABD5K1V2"/>
<dbReference type="EMBL" id="JBBHKQ010000001">
    <property type="protein sequence ID" value="MEJ5901448.1"/>
    <property type="molecule type" value="Genomic_DNA"/>
</dbReference>
<gene>
    <name evidence="3" type="ORF">FIC94_21355</name>
    <name evidence="2" type="ORF">WIX40_15135</name>
</gene>
<dbReference type="Proteomes" id="UP001362311">
    <property type="component" value="Unassembled WGS sequence"/>
</dbReference>
<evidence type="ECO:0000313" key="5">
    <source>
        <dbReference type="Proteomes" id="UP001362311"/>
    </source>
</evidence>
<comment type="similarity">
    <text evidence="1">Belongs to the ros/MucR family.</text>
</comment>
<dbReference type="InterPro" id="IPR041920">
    <property type="entry name" value="ROS/MUCR_sf"/>
</dbReference>
<dbReference type="Proteomes" id="UP000312784">
    <property type="component" value="Unassembled WGS sequence"/>
</dbReference>
<sequence length="141" mass="16126">MMENTQKEYVYVNRNLHLQLANNIITSYLNKNQVTHEELLKTISDVCECIGELSEGSSFSAEEPPAIPSVNPEESVFEDYIICLEDGRRYKTLKRALMSRFGLTPDEYRRKWNLPANYPMVAPASAKKMSALSRMEKTESA</sequence>
<reference evidence="3 4" key="1">
    <citation type="submission" date="2019-06" db="EMBL/GenBank/DDBJ databases">
        <title>Ochrobactrum cricket sp.nov., isolated from the insect Teleogryllus occipitalis living in deserted cropland.</title>
        <authorList>
            <person name="Hu M."/>
        </authorList>
    </citation>
    <scope>NUCLEOTIDE SEQUENCE [LARGE SCALE GENOMIC DNA]</scope>
    <source>
        <strain evidence="3 4">LCB8</strain>
    </source>
</reference>
<accession>A0ABD5K1V2</accession>
<reference evidence="2 5" key="2">
    <citation type="submission" date="2024-03" db="EMBL/GenBank/DDBJ databases">
        <title>Reference genomes for the five species model microbial community.</title>
        <authorList>
            <person name="Padfield D."/>
        </authorList>
    </citation>
    <scope>NUCLEOTIDE SEQUENCE [LARGE SCALE GENOMIC DNA]</scope>
    <source>
        <strain evidence="2 5">AB1</strain>
    </source>
</reference>
<dbReference type="EMBL" id="VEWL01000022">
    <property type="protein sequence ID" value="TNV09793.1"/>
    <property type="molecule type" value="Genomic_DNA"/>
</dbReference>
<comment type="caution">
    <text evidence="2">The sequence shown here is derived from an EMBL/GenBank/DDBJ whole genome shotgun (WGS) entry which is preliminary data.</text>
</comment>
<dbReference type="Gene3D" id="1.10.10.1550">
    <property type="entry name" value="ROS/MUCR transcriptional regulator protein"/>
    <property type="match status" value="1"/>
</dbReference>
<protein>
    <submittedName>
        <fullName evidence="2 3">Transcriptional regulator</fullName>
    </submittedName>
</protein>
<evidence type="ECO:0000313" key="3">
    <source>
        <dbReference type="EMBL" id="TNV09793.1"/>
    </source>
</evidence>
<keyword evidence="4" id="KW-1185">Reference proteome</keyword>
<evidence type="ECO:0000313" key="2">
    <source>
        <dbReference type="EMBL" id="MEJ5901448.1"/>
    </source>
</evidence>
<evidence type="ECO:0000313" key="4">
    <source>
        <dbReference type="Proteomes" id="UP000312784"/>
    </source>
</evidence>
<evidence type="ECO:0000256" key="1">
    <source>
        <dbReference type="ARBA" id="ARBA00007031"/>
    </source>
</evidence>
<organism evidence="2 5">
    <name type="scientific">Ochrobactrum teleogrylli</name>
    <dbReference type="NCBI Taxonomy" id="2479765"/>
    <lineage>
        <taxon>Bacteria</taxon>
        <taxon>Pseudomonadati</taxon>
        <taxon>Pseudomonadota</taxon>
        <taxon>Alphaproteobacteria</taxon>
        <taxon>Hyphomicrobiales</taxon>
        <taxon>Brucellaceae</taxon>
        <taxon>Brucella/Ochrobactrum group</taxon>
        <taxon>Ochrobactrum</taxon>
    </lineage>
</organism>